<organism evidence="3 4">
    <name type="scientific">Panicum hallii var. hallii</name>
    <dbReference type="NCBI Taxonomy" id="1504633"/>
    <lineage>
        <taxon>Eukaryota</taxon>
        <taxon>Viridiplantae</taxon>
        <taxon>Streptophyta</taxon>
        <taxon>Embryophyta</taxon>
        <taxon>Tracheophyta</taxon>
        <taxon>Spermatophyta</taxon>
        <taxon>Magnoliopsida</taxon>
        <taxon>Liliopsida</taxon>
        <taxon>Poales</taxon>
        <taxon>Poaceae</taxon>
        <taxon>PACMAD clade</taxon>
        <taxon>Panicoideae</taxon>
        <taxon>Panicodae</taxon>
        <taxon>Paniceae</taxon>
        <taxon>Panicinae</taxon>
        <taxon>Panicum</taxon>
        <taxon>Panicum sect. Panicum</taxon>
    </lineage>
</organism>
<name>A0A2T7DSM8_9POAL</name>
<evidence type="ECO:0000313" key="3">
    <source>
        <dbReference type="EMBL" id="PUZ58570.1"/>
    </source>
</evidence>
<feature type="region of interest" description="Disordered" evidence="1">
    <location>
        <begin position="1"/>
        <end position="21"/>
    </location>
</feature>
<dbReference type="Proteomes" id="UP000244336">
    <property type="component" value="Chromosome 5"/>
</dbReference>
<feature type="transmembrane region" description="Helical" evidence="2">
    <location>
        <begin position="73"/>
        <end position="96"/>
    </location>
</feature>
<proteinExistence type="predicted"/>
<keyword evidence="2" id="KW-0812">Transmembrane</keyword>
<dbReference type="AlphaFoldDB" id="A0A2T7DSM8"/>
<accession>A0A2T7DSM8</accession>
<dbReference type="Gramene" id="PUZ58570">
    <property type="protein sequence ID" value="PUZ58570"/>
    <property type="gene ID" value="GQ55_5G519900"/>
</dbReference>
<protein>
    <submittedName>
        <fullName evidence="3">Uncharacterized protein</fullName>
    </submittedName>
</protein>
<gene>
    <name evidence="3" type="ORF">GQ55_5G519900</name>
</gene>
<dbReference type="EMBL" id="CM009753">
    <property type="protein sequence ID" value="PUZ58570.1"/>
    <property type="molecule type" value="Genomic_DNA"/>
</dbReference>
<keyword evidence="2" id="KW-1133">Transmembrane helix</keyword>
<keyword evidence="4" id="KW-1185">Reference proteome</keyword>
<sequence length="102" mass="11055">MRDTAATLNSAGDGDGGALRARVRTGEEGRAPYRLRWLFATPCRCPASGPVIPGIYQSGPARPHCSGSFLHSFLLLFFLHCLSLSLKMLGCFFQFLPGPILD</sequence>
<reference evidence="3 4" key="1">
    <citation type="submission" date="2018-04" db="EMBL/GenBank/DDBJ databases">
        <title>WGS assembly of Panicum hallii var. hallii HAL2.</title>
        <authorList>
            <person name="Lovell J."/>
            <person name="Jenkins J."/>
            <person name="Lowry D."/>
            <person name="Mamidi S."/>
            <person name="Sreedasyam A."/>
            <person name="Weng X."/>
            <person name="Barry K."/>
            <person name="Bonette J."/>
            <person name="Campitelli B."/>
            <person name="Daum C."/>
            <person name="Gordon S."/>
            <person name="Gould B."/>
            <person name="Lipzen A."/>
            <person name="MacQueen A."/>
            <person name="Palacio-Mejia J."/>
            <person name="Plott C."/>
            <person name="Shakirov E."/>
            <person name="Shu S."/>
            <person name="Yoshinaga Y."/>
            <person name="Zane M."/>
            <person name="Rokhsar D."/>
            <person name="Grimwood J."/>
            <person name="Schmutz J."/>
            <person name="Juenger T."/>
        </authorList>
    </citation>
    <scope>NUCLEOTIDE SEQUENCE [LARGE SCALE GENOMIC DNA]</scope>
    <source>
        <strain evidence="4">cv. HAL2</strain>
    </source>
</reference>
<evidence type="ECO:0000313" key="4">
    <source>
        <dbReference type="Proteomes" id="UP000244336"/>
    </source>
</evidence>
<evidence type="ECO:0000256" key="2">
    <source>
        <dbReference type="SAM" id="Phobius"/>
    </source>
</evidence>
<keyword evidence="2" id="KW-0472">Membrane</keyword>
<evidence type="ECO:0000256" key="1">
    <source>
        <dbReference type="SAM" id="MobiDB-lite"/>
    </source>
</evidence>
<feature type="compositionally biased region" description="Polar residues" evidence="1">
    <location>
        <begin position="1"/>
        <end position="10"/>
    </location>
</feature>